<comment type="caution">
    <text evidence="1">The sequence shown here is derived from an EMBL/GenBank/DDBJ whole genome shotgun (WGS) entry which is preliminary data.</text>
</comment>
<dbReference type="Proteomes" id="UP000807342">
    <property type="component" value="Unassembled WGS sequence"/>
</dbReference>
<organism evidence="1 2">
    <name type="scientific">Macrolepiota fuliginosa MF-IS2</name>
    <dbReference type="NCBI Taxonomy" id="1400762"/>
    <lineage>
        <taxon>Eukaryota</taxon>
        <taxon>Fungi</taxon>
        <taxon>Dikarya</taxon>
        <taxon>Basidiomycota</taxon>
        <taxon>Agaricomycotina</taxon>
        <taxon>Agaricomycetes</taxon>
        <taxon>Agaricomycetidae</taxon>
        <taxon>Agaricales</taxon>
        <taxon>Agaricineae</taxon>
        <taxon>Agaricaceae</taxon>
        <taxon>Macrolepiota</taxon>
    </lineage>
</organism>
<proteinExistence type="predicted"/>
<reference evidence="1" key="1">
    <citation type="submission" date="2020-11" db="EMBL/GenBank/DDBJ databases">
        <authorList>
            <consortium name="DOE Joint Genome Institute"/>
            <person name="Ahrendt S."/>
            <person name="Riley R."/>
            <person name="Andreopoulos W."/>
            <person name="Labutti K."/>
            <person name="Pangilinan J."/>
            <person name="Ruiz-Duenas F.J."/>
            <person name="Barrasa J.M."/>
            <person name="Sanchez-Garcia M."/>
            <person name="Camarero S."/>
            <person name="Miyauchi S."/>
            <person name="Serrano A."/>
            <person name="Linde D."/>
            <person name="Babiker R."/>
            <person name="Drula E."/>
            <person name="Ayuso-Fernandez I."/>
            <person name="Pacheco R."/>
            <person name="Padilla G."/>
            <person name="Ferreira P."/>
            <person name="Barriuso J."/>
            <person name="Kellner H."/>
            <person name="Castanera R."/>
            <person name="Alfaro M."/>
            <person name="Ramirez L."/>
            <person name="Pisabarro A.G."/>
            <person name="Kuo A."/>
            <person name="Tritt A."/>
            <person name="Lipzen A."/>
            <person name="He G."/>
            <person name="Yan M."/>
            <person name="Ng V."/>
            <person name="Cullen D."/>
            <person name="Martin F."/>
            <person name="Rosso M.-N."/>
            <person name="Henrissat B."/>
            <person name="Hibbett D."/>
            <person name="Martinez A.T."/>
            <person name="Grigoriev I.V."/>
        </authorList>
    </citation>
    <scope>NUCLEOTIDE SEQUENCE</scope>
    <source>
        <strain evidence="1">MF-IS2</strain>
    </source>
</reference>
<accession>A0A9P6BWR6</accession>
<evidence type="ECO:0000313" key="1">
    <source>
        <dbReference type="EMBL" id="KAF9440710.1"/>
    </source>
</evidence>
<sequence length="67" mass="7780">MIARADIDINIKPFSRPNLPLLRSPQLWATGASMNGFLVTDLDEQFRYSHHLYKVHITSLFSQYKLC</sequence>
<name>A0A9P6BWR6_9AGAR</name>
<protein>
    <submittedName>
        <fullName evidence="1">Uncharacterized protein</fullName>
    </submittedName>
</protein>
<dbReference type="AlphaFoldDB" id="A0A9P6BWR6"/>
<evidence type="ECO:0000313" key="2">
    <source>
        <dbReference type="Proteomes" id="UP000807342"/>
    </source>
</evidence>
<keyword evidence="2" id="KW-1185">Reference proteome</keyword>
<gene>
    <name evidence="1" type="ORF">P691DRAFT_75164</name>
</gene>
<dbReference type="EMBL" id="MU152315">
    <property type="protein sequence ID" value="KAF9440710.1"/>
    <property type="molecule type" value="Genomic_DNA"/>
</dbReference>